<accession>A0A4Q1CI40</accession>
<sequence>MAIKNVQIELFESNLFVELEAEETMTFTILIAKLKAAEHLQPEKVYYIKTATGASVKESNSFNFYKQSYFVITENPDWKTQETTGPGLNDVPVVTTDLMMNDDKYWVLPFLTGVSWKNDELQSQLFCLDKIETSSGRTMSVNIVVQYSPLDTPPSSRKHIYDRTLKMKEILADALGVELVMNNITEMNFQDHAAKLSEKILYYLTSHMELKWGTKISFVAIVGFRELV</sequence>
<evidence type="ECO:0000313" key="2">
    <source>
        <dbReference type="Proteomes" id="UP000290204"/>
    </source>
</evidence>
<dbReference type="AlphaFoldDB" id="A0A4Q1CI40"/>
<reference evidence="1 2" key="1">
    <citation type="submission" date="2019-01" db="EMBL/GenBank/DDBJ databases">
        <title>Lacibacter sp. strain TTM-7.</title>
        <authorList>
            <person name="Chen W.-M."/>
        </authorList>
    </citation>
    <scope>NUCLEOTIDE SEQUENCE [LARGE SCALE GENOMIC DNA]</scope>
    <source>
        <strain evidence="1 2">TTM-7</strain>
    </source>
</reference>
<name>A0A4Q1CI40_9BACT</name>
<dbReference type="RefSeq" id="WP_129131411.1">
    <property type="nucleotide sequence ID" value="NZ_SDHW01000003.1"/>
</dbReference>
<protein>
    <submittedName>
        <fullName evidence="1">Uncharacterized protein</fullName>
    </submittedName>
</protein>
<keyword evidence="2" id="KW-1185">Reference proteome</keyword>
<proteinExistence type="predicted"/>
<organism evidence="1 2">
    <name type="scientific">Lacibacter luteus</name>
    <dbReference type="NCBI Taxonomy" id="2508719"/>
    <lineage>
        <taxon>Bacteria</taxon>
        <taxon>Pseudomonadati</taxon>
        <taxon>Bacteroidota</taxon>
        <taxon>Chitinophagia</taxon>
        <taxon>Chitinophagales</taxon>
        <taxon>Chitinophagaceae</taxon>
        <taxon>Lacibacter</taxon>
    </lineage>
</organism>
<dbReference type="EMBL" id="SDHW01000003">
    <property type="protein sequence ID" value="RXK60037.1"/>
    <property type="molecule type" value="Genomic_DNA"/>
</dbReference>
<dbReference type="Proteomes" id="UP000290204">
    <property type="component" value="Unassembled WGS sequence"/>
</dbReference>
<comment type="caution">
    <text evidence="1">The sequence shown here is derived from an EMBL/GenBank/DDBJ whole genome shotgun (WGS) entry which is preliminary data.</text>
</comment>
<evidence type="ECO:0000313" key="1">
    <source>
        <dbReference type="EMBL" id="RXK60037.1"/>
    </source>
</evidence>
<gene>
    <name evidence="1" type="ORF">ESA94_13400</name>
</gene>